<proteinExistence type="predicted"/>
<evidence type="ECO:0000313" key="2">
    <source>
        <dbReference type="EMBL" id="OIW24534.1"/>
    </source>
</evidence>
<gene>
    <name evidence="2" type="ORF">CONLIGDRAFT_718455</name>
</gene>
<dbReference type="Proteomes" id="UP000182658">
    <property type="component" value="Unassembled WGS sequence"/>
</dbReference>
<dbReference type="OrthoDB" id="5264543at2759"/>
<reference evidence="2 3" key="1">
    <citation type="submission" date="2016-10" db="EMBL/GenBank/DDBJ databases">
        <title>Draft genome sequence of Coniochaeta ligniaria NRRL30616, a lignocellulolytic fungus for bioabatement of inhibitors in plant biomass hydrolysates.</title>
        <authorList>
            <consortium name="DOE Joint Genome Institute"/>
            <person name="Jimenez D.J."/>
            <person name="Hector R.E."/>
            <person name="Riley R."/>
            <person name="Sun H."/>
            <person name="Grigoriev I.V."/>
            <person name="Van Elsas J.D."/>
            <person name="Nichols N.N."/>
        </authorList>
    </citation>
    <scope>NUCLEOTIDE SEQUENCE [LARGE SCALE GENOMIC DNA]</scope>
    <source>
        <strain evidence="2 3">NRRL 30616</strain>
    </source>
</reference>
<name>A0A1J7IAP9_9PEZI</name>
<accession>A0A1J7IAP9</accession>
<dbReference type="InParanoid" id="A0A1J7IAP9"/>
<organism evidence="2 3">
    <name type="scientific">Coniochaeta ligniaria NRRL 30616</name>
    <dbReference type="NCBI Taxonomy" id="1408157"/>
    <lineage>
        <taxon>Eukaryota</taxon>
        <taxon>Fungi</taxon>
        <taxon>Dikarya</taxon>
        <taxon>Ascomycota</taxon>
        <taxon>Pezizomycotina</taxon>
        <taxon>Sordariomycetes</taxon>
        <taxon>Sordariomycetidae</taxon>
        <taxon>Coniochaetales</taxon>
        <taxon>Coniochaetaceae</taxon>
        <taxon>Coniochaeta</taxon>
    </lineage>
</organism>
<dbReference type="AlphaFoldDB" id="A0A1J7IAP9"/>
<sequence length="399" mass="44956">MDNTDEDTAAALAISPQPPSPILLPEDVLRMIFREYMSKPAIHFAGFQFLARNPGGRFHFTIMLNNWSKDDIKSGHVSSDIMQATCTLAREVALKTAIQRAKIRYQSDHGGTKAIDASTDLLCLVHPGPYYQPFPTSHSILDYAGIHHKIGRVRRGGVLVTKPMWLEVLGHWFSPEPADDNLLELRGPLGLEHLATLMICFRHLRVFFFVLTDLTEDDWNDYYSSLPITFHDHTGSYAEAYETPVHEDIVASLWHKQCSTLDQSDRYPYHDGVEPNLVRDRGFAKRVDAQLEHHQRVSLLLGLLGAARERVSKQNQAMQNTRIRVLARKPTSLDGSRCARQVSRPIASDEDYSDVVLGPNDSEAKWVKQTVDKVLDESDKMYELDGDSRSDIGTPVPPG</sequence>
<feature type="compositionally biased region" description="Basic and acidic residues" evidence="1">
    <location>
        <begin position="380"/>
        <end position="390"/>
    </location>
</feature>
<evidence type="ECO:0000256" key="1">
    <source>
        <dbReference type="SAM" id="MobiDB-lite"/>
    </source>
</evidence>
<feature type="region of interest" description="Disordered" evidence="1">
    <location>
        <begin position="380"/>
        <end position="399"/>
    </location>
</feature>
<dbReference type="EMBL" id="KV875103">
    <property type="protein sequence ID" value="OIW24534.1"/>
    <property type="molecule type" value="Genomic_DNA"/>
</dbReference>
<protein>
    <submittedName>
        <fullName evidence="2">Uncharacterized protein</fullName>
    </submittedName>
</protein>
<keyword evidence="3" id="KW-1185">Reference proteome</keyword>
<evidence type="ECO:0000313" key="3">
    <source>
        <dbReference type="Proteomes" id="UP000182658"/>
    </source>
</evidence>